<dbReference type="AlphaFoldDB" id="A0AAV5L0D4"/>
<dbReference type="EMBL" id="BPVZ01000088">
    <property type="protein sequence ID" value="GKV30700.1"/>
    <property type="molecule type" value="Genomic_DNA"/>
</dbReference>
<accession>A0AAV5L0D4</accession>
<protein>
    <submittedName>
        <fullName evidence="2">Uncharacterized protein</fullName>
    </submittedName>
</protein>
<evidence type="ECO:0000256" key="1">
    <source>
        <dbReference type="SAM" id="SignalP"/>
    </source>
</evidence>
<keyword evidence="1" id="KW-0732">Signal</keyword>
<feature type="chain" id="PRO_5043797867" evidence="1">
    <location>
        <begin position="22"/>
        <end position="53"/>
    </location>
</feature>
<dbReference type="Proteomes" id="UP001054252">
    <property type="component" value="Unassembled WGS sequence"/>
</dbReference>
<name>A0AAV5L0D4_9ROSI</name>
<reference evidence="2 3" key="1">
    <citation type="journal article" date="2021" name="Commun. Biol.">
        <title>The genome of Shorea leprosula (Dipterocarpaceae) highlights the ecological relevance of drought in aseasonal tropical rainforests.</title>
        <authorList>
            <person name="Ng K.K.S."/>
            <person name="Kobayashi M.J."/>
            <person name="Fawcett J.A."/>
            <person name="Hatakeyama M."/>
            <person name="Paape T."/>
            <person name="Ng C.H."/>
            <person name="Ang C.C."/>
            <person name="Tnah L.H."/>
            <person name="Lee C.T."/>
            <person name="Nishiyama T."/>
            <person name="Sese J."/>
            <person name="O'Brien M.J."/>
            <person name="Copetti D."/>
            <person name="Mohd Noor M.I."/>
            <person name="Ong R.C."/>
            <person name="Putra M."/>
            <person name="Sireger I.Z."/>
            <person name="Indrioko S."/>
            <person name="Kosugi Y."/>
            <person name="Izuno A."/>
            <person name="Isagi Y."/>
            <person name="Lee S.L."/>
            <person name="Shimizu K.K."/>
        </authorList>
    </citation>
    <scope>NUCLEOTIDE SEQUENCE [LARGE SCALE GENOMIC DNA]</scope>
    <source>
        <strain evidence="2">214</strain>
    </source>
</reference>
<feature type="signal peptide" evidence="1">
    <location>
        <begin position="1"/>
        <end position="21"/>
    </location>
</feature>
<organism evidence="2 3">
    <name type="scientific">Rubroshorea leprosula</name>
    <dbReference type="NCBI Taxonomy" id="152421"/>
    <lineage>
        <taxon>Eukaryota</taxon>
        <taxon>Viridiplantae</taxon>
        <taxon>Streptophyta</taxon>
        <taxon>Embryophyta</taxon>
        <taxon>Tracheophyta</taxon>
        <taxon>Spermatophyta</taxon>
        <taxon>Magnoliopsida</taxon>
        <taxon>eudicotyledons</taxon>
        <taxon>Gunneridae</taxon>
        <taxon>Pentapetalae</taxon>
        <taxon>rosids</taxon>
        <taxon>malvids</taxon>
        <taxon>Malvales</taxon>
        <taxon>Dipterocarpaceae</taxon>
        <taxon>Rubroshorea</taxon>
    </lineage>
</organism>
<evidence type="ECO:0000313" key="3">
    <source>
        <dbReference type="Proteomes" id="UP001054252"/>
    </source>
</evidence>
<evidence type="ECO:0000313" key="2">
    <source>
        <dbReference type="EMBL" id="GKV30700.1"/>
    </source>
</evidence>
<comment type="caution">
    <text evidence="2">The sequence shown here is derived from an EMBL/GenBank/DDBJ whole genome shotgun (WGS) entry which is preliminary data.</text>
</comment>
<sequence length="53" mass="5819">MTHLMAGFCPLVDALLGVVNTGTITDAYQWEFVNTGTITDACQWEFVNTGHDL</sequence>
<gene>
    <name evidence="2" type="ORF">SLEP1_g39486</name>
</gene>
<proteinExistence type="predicted"/>
<keyword evidence="3" id="KW-1185">Reference proteome</keyword>